<gene>
    <name evidence="7" type="ORF">PEDI_42340</name>
</gene>
<feature type="transmembrane region" description="Helical" evidence="6">
    <location>
        <begin position="15"/>
        <end position="48"/>
    </location>
</feature>
<dbReference type="InterPro" id="IPR005899">
    <property type="entry name" value="Na_pump_deCOase"/>
</dbReference>
<evidence type="ECO:0000313" key="7">
    <source>
        <dbReference type="EMBL" id="GJM63682.1"/>
    </source>
</evidence>
<reference evidence="7 8" key="1">
    <citation type="submission" date="2021-12" db="EMBL/GenBank/DDBJ databases">
        <title>Genome sequencing of bacteria with rrn-lacking chromosome and rrn-plasmid.</title>
        <authorList>
            <person name="Anda M."/>
            <person name="Iwasaki W."/>
        </authorList>
    </citation>
    <scope>NUCLEOTIDE SEQUENCE [LARGE SCALE GENOMIC DNA]</scope>
    <source>
        <strain evidence="7 8">NBRC 15940</strain>
    </source>
</reference>
<keyword evidence="2" id="KW-1003">Cell membrane</keyword>
<keyword evidence="3 6" id="KW-0812">Transmembrane</keyword>
<evidence type="ECO:0000256" key="1">
    <source>
        <dbReference type="ARBA" id="ARBA00004236"/>
    </source>
</evidence>
<dbReference type="AlphaFoldDB" id="A0AAN4W238"/>
<accession>A0AAN4W238</accession>
<keyword evidence="5 6" id="KW-0472">Membrane</keyword>
<evidence type="ECO:0000256" key="2">
    <source>
        <dbReference type="ARBA" id="ARBA00022475"/>
    </source>
</evidence>
<dbReference type="EMBL" id="BQKE01000003">
    <property type="protein sequence ID" value="GJM63682.1"/>
    <property type="molecule type" value="Genomic_DNA"/>
</dbReference>
<evidence type="ECO:0000256" key="6">
    <source>
        <dbReference type="SAM" id="Phobius"/>
    </source>
</evidence>
<proteinExistence type="predicted"/>
<evidence type="ECO:0000256" key="5">
    <source>
        <dbReference type="ARBA" id="ARBA00023136"/>
    </source>
</evidence>
<sequence>MPVQDYAAAHPMEEGWIILAVGMTMIFLSLCLLFVVFGKILPWVLGLLEGKPKVKMNVETGDGSSRQEDMSGEVAAAIAAGVYQFLDAAHDDENTILTIDKVKKNYSPWSSKIYTTHTNYFGK</sequence>
<evidence type="ECO:0000256" key="4">
    <source>
        <dbReference type="ARBA" id="ARBA00022989"/>
    </source>
</evidence>
<evidence type="ECO:0000313" key="8">
    <source>
        <dbReference type="Proteomes" id="UP001310022"/>
    </source>
</evidence>
<keyword evidence="8" id="KW-1185">Reference proteome</keyword>
<comment type="caution">
    <text evidence="7">The sequence shown here is derived from an EMBL/GenBank/DDBJ whole genome shotgun (WGS) entry which is preliminary data.</text>
</comment>
<protein>
    <recommendedName>
        <fullName evidence="9">Oxaloacetate decarboxylase, gamma chain</fullName>
    </recommendedName>
</protein>
<name>A0AAN4W238_9BACT</name>
<dbReference type="Pfam" id="PF04277">
    <property type="entry name" value="OAD_gamma"/>
    <property type="match status" value="1"/>
</dbReference>
<organism evidence="7 8">
    <name type="scientific">Persicobacter diffluens</name>
    <dbReference type="NCBI Taxonomy" id="981"/>
    <lineage>
        <taxon>Bacteria</taxon>
        <taxon>Pseudomonadati</taxon>
        <taxon>Bacteroidota</taxon>
        <taxon>Cytophagia</taxon>
        <taxon>Cytophagales</taxon>
        <taxon>Persicobacteraceae</taxon>
        <taxon>Persicobacter</taxon>
    </lineage>
</organism>
<evidence type="ECO:0000256" key="3">
    <source>
        <dbReference type="ARBA" id="ARBA00022692"/>
    </source>
</evidence>
<evidence type="ECO:0008006" key="9">
    <source>
        <dbReference type="Google" id="ProtNLM"/>
    </source>
</evidence>
<comment type="subcellular location">
    <subcellularLocation>
        <location evidence="1">Cell membrane</location>
    </subcellularLocation>
</comment>
<dbReference type="RefSeq" id="WP_338238814.1">
    <property type="nucleotide sequence ID" value="NZ_BQKE01000003.1"/>
</dbReference>
<keyword evidence="4 6" id="KW-1133">Transmembrane helix</keyword>
<dbReference type="Proteomes" id="UP001310022">
    <property type="component" value="Unassembled WGS sequence"/>
</dbReference>